<dbReference type="KEGG" id="fmg:HYN48_03765"/>
<feature type="domain" description="Putative auto-transporter adhesin head GIN" evidence="2">
    <location>
        <begin position="26"/>
        <end position="205"/>
    </location>
</feature>
<feature type="signal peptide" evidence="1">
    <location>
        <begin position="1"/>
        <end position="18"/>
    </location>
</feature>
<dbReference type="Pfam" id="PF10988">
    <property type="entry name" value="DUF2807"/>
    <property type="match status" value="1"/>
</dbReference>
<dbReference type="Proteomes" id="UP000244193">
    <property type="component" value="Chromosome"/>
</dbReference>
<keyword evidence="1" id="KW-0732">Signal</keyword>
<feature type="chain" id="PRO_5015615552" evidence="1">
    <location>
        <begin position="19"/>
        <end position="223"/>
    </location>
</feature>
<dbReference type="Gene3D" id="2.160.20.120">
    <property type="match status" value="1"/>
</dbReference>
<proteinExistence type="predicted"/>
<keyword evidence="4" id="KW-1185">Reference proteome</keyword>
<sequence>MKTSVVILMAFFANIAAAQIDKTLGDFNEVKVFDRINVELVPSSENRIEISGQRSEEVEIVNKNGLLKIRMKFGKLLEGDDVMAKLYFTKIQSVDASEGAYIGSDATFRQTAFEVTAKEGAEINLALDVAKAKIKSVTGGIVKIRGKAQNQEASLGTGGILEAQDLQTVQTTVSITTGGEADVNASELVDAKVRAGGTITIYGHPKQINRNTMLGGDIVESKQ</sequence>
<organism evidence="3 4">
    <name type="scientific">Flavobacterium magnum</name>
    <dbReference type="NCBI Taxonomy" id="2162713"/>
    <lineage>
        <taxon>Bacteria</taxon>
        <taxon>Pseudomonadati</taxon>
        <taxon>Bacteroidota</taxon>
        <taxon>Flavobacteriia</taxon>
        <taxon>Flavobacteriales</taxon>
        <taxon>Flavobacteriaceae</taxon>
        <taxon>Flavobacterium</taxon>
    </lineage>
</organism>
<gene>
    <name evidence="3" type="ORF">HYN48_03765</name>
</gene>
<dbReference type="AlphaFoldDB" id="A0A2S0RC71"/>
<accession>A0A2S0RC71</accession>
<evidence type="ECO:0000259" key="2">
    <source>
        <dbReference type="Pfam" id="PF10988"/>
    </source>
</evidence>
<dbReference type="RefSeq" id="WP_108369861.1">
    <property type="nucleotide sequence ID" value="NZ_CP028811.1"/>
</dbReference>
<evidence type="ECO:0000313" key="4">
    <source>
        <dbReference type="Proteomes" id="UP000244193"/>
    </source>
</evidence>
<dbReference type="EMBL" id="CP028811">
    <property type="protein sequence ID" value="AWA29276.1"/>
    <property type="molecule type" value="Genomic_DNA"/>
</dbReference>
<evidence type="ECO:0000256" key="1">
    <source>
        <dbReference type="SAM" id="SignalP"/>
    </source>
</evidence>
<dbReference type="InterPro" id="IPR021255">
    <property type="entry name" value="DUF2807"/>
</dbReference>
<dbReference type="OrthoDB" id="704821at2"/>
<reference evidence="3 4" key="1">
    <citation type="submission" date="2018-04" db="EMBL/GenBank/DDBJ databases">
        <title>Genome sequencing of Flavobacterium sp. HYN0048.</title>
        <authorList>
            <person name="Yi H."/>
            <person name="Baek C."/>
        </authorList>
    </citation>
    <scope>NUCLEOTIDE SEQUENCE [LARGE SCALE GENOMIC DNA]</scope>
    <source>
        <strain evidence="3 4">HYN0048</strain>
    </source>
</reference>
<protein>
    <submittedName>
        <fullName evidence="3">DUF2807 domain-containing protein</fullName>
    </submittedName>
</protein>
<name>A0A2S0RC71_9FLAO</name>
<evidence type="ECO:0000313" key="3">
    <source>
        <dbReference type="EMBL" id="AWA29276.1"/>
    </source>
</evidence>